<dbReference type="InterPro" id="IPR013087">
    <property type="entry name" value="Znf_C2H2_type"/>
</dbReference>
<accession>A0A834IPJ2</accession>
<keyword evidence="4" id="KW-1185">Reference proteome</keyword>
<evidence type="ECO:0000313" key="4">
    <source>
        <dbReference type="Proteomes" id="UP000625711"/>
    </source>
</evidence>
<evidence type="ECO:0000259" key="2">
    <source>
        <dbReference type="PROSITE" id="PS50157"/>
    </source>
</evidence>
<dbReference type="Gene3D" id="3.30.160.60">
    <property type="entry name" value="Classic Zinc Finger"/>
    <property type="match status" value="1"/>
</dbReference>
<protein>
    <recommendedName>
        <fullName evidence="2">C2H2-type domain-containing protein</fullName>
    </recommendedName>
</protein>
<dbReference type="AlphaFoldDB" id="A0A834IPJ2"/>
<organism evidence="3 4">
    <name type="scientific">Rhynchophorus ferrugineus</name>
    <name type="common">Red palm weevil</name>
    <name type="synonym">Curculio ferrugineus</name>
    <dbReference type="NCBI Taxonomy" id="354439"/>
    <lineage>
        <taxon>Eukaryota</taxon>
        <taxon>Metazoa</taxon>
        <taxon>Ecdysozoa</taxon>
        <taxon>Arthropoda</taxon>
        <taxon>Hexapoda</taxon>
        <taxon>Insecta</taxon>
        <taxon>Pterygota</taxon>
        <taxon>Neoptera</taxon>
        <taxon>Endopterygota</taxon>
        <taxon>Coleoptera</taxon>
        <taxon>Polyphaga</taxon>
        <taxon>Cucujiformia</taxon>
        <taxon>Curculionidae</taxon>
        <taxon>Dryophthorinae</taxon>
        <taxon>Rhynchophorus</taxon>
    </lineage>
</organism>
<name>A0A834IPJ2_RHYFE</name>
<dbReference type="OrthoDB" id="3437960at2759"/>
<dbReference type="Proteomes" id="UP000625711">
    <property type="component" value="Unassembled WGS sequence"/>
</dbReference>
<dbReference type="EMBL" id="JAACXV010000063">
    <property type="protein sequence ID" value="KAF7284979.1"/>
    <property type="molecule type" value="Genomic_DNA"/>
</dbReference>
<gene>
    <name evidence="3" type="ORF">GWI33_012760</name>
</gene>
<dbReference type="GO" id="GO:0008270">
    <property type="term" value="F:zinc ion binding"/>
    <property type="evidence" value="ECO:0007669"/>
    <property type="project" value="UniProtKB-KW"/>
</dbReference>
<keyword evidence="1" id="KW-0862">Zinc</keyword>
<keyword evidence="1" id="KW-0479">Metal-binding</keyword>
<comment type="caution">
    <text evidence="3">The sequence shown here is derived from an EMBL/GenBank/DDBJ whole genome shotgun (WGS) entry which is preliminary data.</text>
</comment>
<dbReference type="PROSITE" id="PS50157">
    <property type="entry name" value="ZINC_FINGER_C2H2_2"/>
    <property type="match status" value="1"/>
</dbReference>
<keyword evidence="1" id="KW-0863">Zinc-finger</keyword>
<proteinExistence type="predicted"/>
<feature type="domain" description="C2H2-type" evidence="2">
    <location>
        <begin position="24"/>
        <end position="43"/>
    </location>
</feature>
<reference evidence="3" key="1">
    <citation type="submission" date="2020-08" db="EMBL/GenBank/DDBJ databases">
        <title>Genome sequencing and assembly of the red palm weevil Rhynchophorus ferrugineus.</title>
        <authorList>
            <person name="Dias G.B."/>
            <person name="Bergman C.M."/>
            <person name="Manee M."/>
        </authorList>
    </citation>
    <scope>NUCLEOTIDE SEQUENCE</scope>
    <source>
        <strain evidence="3">AA-2017</strain>
        <tissue evidence="3">Whole larva</tissue>
    </source>
</reference>
<evidence type="ECO:0000256" key="1">
    <source>
        <dbReference type="PROSITE-ProRule" id="PRU00042"/>
    </source>
</evidence>
<sequence>MSSYKHKAHLGRHIKYECGVQRQFMCPNCFKRFKHKNHLQSHEVSQRICCCAETIVESDTSTSSTWRST</sequence>
<evidence type="ECO:0000313" key="3">
    <source>
        <dbReference type="EMBL" id="KAF7284979.1"/>
    </source>
</evidence>